<feature type="transmembrane region" description="Helical" evidence="1">
    <location>
        <begin position="34"/>
        <end position="53"/>
    </location>
</feature>
<evidence type="ECO:0000256" key="1">
    <source>
        <dbReference type="SAM" id="Phobius"/>
    </source>
</evidence>
<evidence type="ECO:0000313" key="4">
    <source>
        <dbReference type="Proteomes" id="UP000027002"/>
    </source>
</evidence>
<proteinExistence type="predicted"/>
<dbReference type="PANTHER" id="PTHR38790:SF4">
    <property type="entry name" value="2EXR DOMAIN-CONTAINING PROTEIN"/>
    <property type="match status" value="1"/>
</dbReference>
<accession>A0A8E5HYJ5</accession>
<dbReference type="InterPro" id="IPR056632">
    <property type="entry name" value="DUF7730"/>
</dbReference>
<dbReference type="EMBL" id="CP072759">
    <property type="protein sequence ID" value="QUC23745.1"/>
    <property type="molecule type" value="Genomic_DNA"/>
</dbReference>
<name>A0A8E5HYJ5_USTVR</name>
<gene>
    <name evidence="3" type="ORF">UV8b_07986</name>
</gene>
<reference evidence="3" key="1">
    <citation type="submission" date="2020-03" db="EMBL/GenBank/DDBJ databases">
        <title>A mixture of massive structural variations and highly conserved coding sequences in Ustilaginoidea virens genome.</title>
        <authorList>
            <person name="Zhang K."/>
            <person name="Zhao Z."/>
            <person name="Zhang Z."/>
            <person name="Li Y."/>
            <person name="Hsiang T."/>
            <person name="Sun W."/>
        </authorList>
    </citation>
    <scope>NUCLEOTIDE SEQUENCE</scope>
    <source>
        <strain evidence="3">UV-8b</strain>
    </source>
</reference>
<feature type="domain" description="DUF7730" evidence="2">
    <location>
        <begin position="241"/>
        <end position="318"/>
    </location>
</feature>
<dbReference type="Proteomes" id="UP000027002">
    <property type="component" value="Chromosome 7"/>
</dbReference>
<keyword evidence="1" id="KW-1133">Transmembrane helix</keyword>
<evidence type="ECO:0000313" key="3">
    <source>
        <dbReference type="EMBL" id="QUC23745.1"/>
    </source>
</evidence>
<keyword evidence="4" id="KW-1185">Reference proteome</keyword>
<dbReference type="KEGG" id="uvi:66068763"/>
<organism evidence="3 4">
    <name type="scientific">Ustilaginoidea virens</name>
    <name type="common">Rice false smut fungus</name>
    <name type="synonym">Villosiclava virens</name>
    <dbReference type="NCBI Taxonomy" id="1159556"/>
    <lineage>
        <taxon>Eukaryota</taxon>
        <taxon>Fungi</taxon>
        <taxon>Dikarya</taxon>
        <taxon>Ascomycota</taxon>
        <taxon>Pezizomycotina</taxon>
        <taxon>Sordariomycetes</taxon>
        <taxon>Hypocreomycetidae</taxon>
        <taxon>Hypocreales</taxon>
        <taxon>Clavicipitaceae</taxon>
        <taxon>Ustilaginoidea</taxon>
    </lineage>
</organism>
<protein>
    <recommendedName>
        <fullName evidence="2">DUF7730 domain-containing protein</fullName>
    </recommendedName>
</protein>
<dbReference type="GeneID" id="66068763"/>
<evidence type="ECO:0000259" key="2">
    <source>
        <dbReference type="Pfam" id="PF24864"/>
    </source>
</evidence>
<sequence>MQDVRSWWGHLADIWPNPRELLRRRGVVKALPDLALAAFWTLGLAVACVSIFARDLWRLLWSRVNPRSPRNLQRREWQRQHRTLMELLARDPGTPISPVGREPALASPHAQQPAAERGCRIFSRVPPEIRRQILVAAFGHQTIHMDLRFRPPLHLTDREPFDGWEVHARARARAAQAPTGHPRPDRCQQECLRTWKWFSCVCHRWDPDRTAPLSLGRRQNYRWAQFGEPEADQCLGGSGRCSCWPGQWPTKCQVGIMGWMLSCRRAYFEAMDVLYTTNTIHISSSVLLQHLPDLLPSHVLARLRSLELVWQPRELPISHGFLPTNPAGSNRPQPLFPRLAYLRISFHRFAMNNIDDATDMMLPYDNKQLLSERLHENLLPQVDELVHRIAPPAAEVTLSCARWDWYELMDLALLQKQGKEATSMQRADIDGLRCWRTMPSRTAEAPADVEAAAQPCSPRAGYWIHVPIGHVRLDNSYGYDWQRNELYGLGTQRLI</sequence>
<dbReference type="AlphaFoldDB" id="A0A8E5HYJ5"/>
<dbReference type="PANTHER" id="PTHR38790">
    <property type="entry name" value="2EXR DOMAIN-CONTAINING PROTEIN-RELATED"/>
    <property type="match status" value="1"/>
</dbReference>
<dbReference type="OrthoDB" id="515692at2759"/>
<dbReference type="RefSeq" id="XP_043001418.1">
    <property type="nucleotide sequence ID" value="XM_043145483.1"/>
</dbReference>
<keyword evidence="1" id="KW-0812">Transmembrane</keyword>
<dbReference type="Pfam" id="PF24864">
    <property type="entry name" value="DUF7730"/>
    <property type="match status" value="1"/>
</dbReference>
<keyword evidence="1" id="KW-0472">Membrane</keyword>